<evidence type="ECO:0000256" key="1">
    <source>
        <dbReference type="SAM" id="MobiDB-lite"/>
    </source>
</evidence>
<reference evidence="2 3" key="2">
    <citation type="submission" date="2019-01" db="EMBL/GenBank/DDBJ databases">
        <title>A chromosome length genome reference of the Java medaka (oryzias javanicus).</title>
        <authorList>
            <person name="Herpin A."/>
            <person name="Takehana Y."/>
            <person name="Naruse K."/>
            <person name="Ansai S."/>
            <person name="Kawaguchi M."/>
        </authorList>
    </citation>
    <scope>NUCLEOTIDE SEQUENCE [LARGE SCALE GENOMIC DNA]</scope>
    <source>
        <strain evidence="2">RS831</strain>
        <tissue evidence="2">Whole body</tissue>
    </source>
</reference>
<reference evidence="2 3" key="1">
    <citation type="submission" date="2018-11" db="EMBL/GenBank/DDBJ databases">
        <authorList>
            <person name="Lopez-Roques C."/>
            <person name="Donnadieu C."/>
            <person name="Bouchez O."/>
            <person name="Klopp C."/>
            <person name="Cabau C."/>
            <person name="Zahm M."/>
        </authorList>
    </citation>
    <scope>NUCLEOTIDE SEQUENCE [LARGE SCALE GENOMIC DNA]</scope>
    <source>
        <strain evidence="2">RS831</strain>
        <tissue evidence="2">Whole body</tissue>
    </source>
</reference>
<keyword evidence="3" id="KW-1185">Reference proteome</keyword>
<protein>
    <submittedName>
        <fullName evidence="2">Uncharacterized protein</fullName>
    </submittedName>
</protein>
<name>A0A437CTS3_ORYJA</name>
<dbReference type="EMBL" id="CM012447">
    <property type="protein sequence ID" value="RVE66328.1"/>
    <property type="molecule type" value="Genomic_DNA"/>
</dbReference>
<dbReference type="OrthoDB" id="8806573at2759"/>
<evidence type="ECO:0000313" key="2">
    <source>
        <dbReference type="EMBL" id="RVE66328.1"/>
    </source>
</evidence>
<proteinExistence type="predicted"/>
<evidence type="ECO:0000313" key="3">
    <source>
        <dbReference type="Proteomes" id="UP000283210"/>
    </source>
</evidence>
<organism evidence="2 3">
    <name type="scientific">Oryzias javanicus</name>
    <name type="common">Javanese ricefish</name>
    <name type="synonym">Aplocheilus javanicus</name>
    <dbReference type="NCBI Taxonomy" id="123683"/>
    <lineage>
        <taxon>Eukaryota</taxon>
        <taxon>Metazoa</taxon>
        <taxon>Chordata</taxon>
        <taxon>Craniata</taxon>
        <taxon>Vertebrata</taxon>
        <taxon>Euteleostomi</taxon>
        <taxon>Actinopterygii</taxon>
        <taxon>Neopterygii</taxon>
        <taxon>Teleostei</taxon>
        <taxon>Neoteleostei</taxon>
        <taxon>Acanthomorphata</taxon>
        <taxon>Ovalentaria</taxon>
        <taxon>Atherinomorphae</taxon>
        <taxon>Beloniformes</taxon>
        <taxon>Adrianichthyidae</taxon>
        <taxon>Oryziinae</taxon>
        <taxon>Oryzias</taxon>
    </lineage>
</organism>
<dbReference type="Proteomes" id="UP000283210">
    <property type="component" value="Chromosome 11"/>
</dbReference>
<sequence length="358" mass="41159">MKSSFTEWMISLRGMKPSGNESRKPLIDGSSDAGDVTSASSTQPDPDRDHKNLQEEVRQFLTRALQSQPCCCEEDYVRLYVDIIPFIRAKTAAAVVCDGVWAVCYRELQEFVQRFKQQQTEELGNKAKTWRENRKTFETIDFLKTLKTCKELRLHIQTAVGRIPPSLLKDTVAELEDMEVVTMNLLMGVIARMTESHLKDYFRSAQKWLPLLTDLVNYFPKRPYAAEEQKNSLFKLRRWSADVGPAVSMDACRLHQTMENLAPGVQERNGILLRIKELLECEDTDGLKLTMAFMEQECTQHNADLDLLPKLLQWKGLSRQEVKEVMGALRDAEEEGCAWWRDLTCCVSTCRQQQKPNI</sequence>
<feature type="region of interest" description="Disordered" evidence="1">
    <location>
        <begin position="15"/>
        <end position="50"/>
    </location>
</feature>
<accession>A0A437CTS3</accession>
<dbReference type="AlphaFoldDB" id="A0A437CTS3"/>
<gene>
    <name evidence="2" type="ORF">OJAV_G00106330</name>
</gene>